<evidence type="ECO:0000313" key="8">
    <source>
        <dbReference type="EMBL" id="NEL80966.1"/>
    </source>
</evidence>
<dbReference type="Proteomes" id="UP000471082">
    <property type="component" value="Unassembled WGS sequence"/>
</dbReference>
<keyword evidence="5" id="KW-0378">Hydrolase</keyword>
<proteinExistence type="predicted"/>
<name>A0A7X5N3S1_XANPE</name>
<accession>A0A7X5N3S1</accession>
<gene>
    <name evidence="8" type="ORF">G3W61_32455</name>
</gene>
<dbReference type="AlphaFoldDB" id="A0A7X5N3S1"/>
<feature type="domain" description="Peptidase M28" evidence="7">
    <location>
        <begin position="1"/>
        <end position="93"/>
    </location>
</feature>
<dbReference type="InterPro" id="IPR007484">
    <property type="entry name" value="Peptidase_M28"/>
</dbReference>
<dbReference type="SUPFAM" id="SSF53187">
    <property type="entry name" value="Zn-dependent exopeptidases"/>
    <property type="match status" value="1"/>
</dbReference>
<feature type="non-terminal residue" evidence="8">
    <location>
        <position position="1"/>
    </location>
</feature>
<sequence>DNASGTAALLELARGFAAGPKPQRSVVFLAVTAEEKGLLGSEFYASKPLYPLDTTVAVINMDGMSPFVPSRDFGIYGTAKLELLDQLKAVAAQS</sequence>
<comment type="caution">
    <text evidence="8">The sequence shown here is derived from an EMBL/GenBank/DDBJ whole genome shotgun (WGS) entry which is preliminary data.</text>
</comment>
<dbReference type="Pfam" id="PF04389">
    <property type="entry name" value="Peptidase_M28"/>
    <property type="match status" value="1"/>
</dbReference>
<evidence type="ECO:0000256" key="4">
    <source>
        <dbReference type="ARBA" id="ARBA00022729"/>
    </source>
</evidence>
<dbReference type="InterPro" id="IPR045175">
    <property type="entry name" value="M28_fam"/>
</dbReference>
<dbReference type="GO" id="GO:0006508">
    <property type="term" value="P:proteolysis"/>
    <property type="evidence" value="ECO:0007669"/>
    <property type="project" value="UniProtKB-KW"/>
</dbReference>
<evidence type="ECO:0000256" key="2">
    <source>
        <dbReference type="ARBA" id="ARBA00022670"/>
    </source>
</evidence>
<dbReference type="PANTHER" id="PTHR12147">
    <property type="entry name" value="METALLOPEPTIDASE M28 FAMILY MEMBER"/>
    <property type="match status" value="1"/>
</dbReference>
<dbReference type="Gene3D" id="3.40.630.10">
    <property type="entry name" value="Zn peptidases"/>
    <property type="match status" value="1"/>
</dbReference>
<evidence type="ECO:0000256" key="5">
    <source>
        <dbReference type="ARBA" id="ARBA00022801"/>
    </source>
</evidence>
<feature type="non-terminal residue" evidence="8">
    <location>
        <position position="94"/>
    </location>
</feature>
<keyword evidence="2" id="KW-0645">Protease</keyword>
<dbReference type="PANTHER" id="PTHR12147:SF56">
    <property type="entry name" value="AMINOPEPTIDASE YDR415C-RELATED"/>
    <property type="match status" value="1"/>
</dbReference>
<keyword evidence="4" id="KW-0732">Signal</keyword>
<evidence type="ECO:0000256" key="1">
    <source>
        <dbReference type="ARBA" id="ARBA00022438"/>
    </source>
</evidence>
<keyword evidence="6" id="KW-0862">Zinc</keyword>
<dbReference type="GO" id="GO:0008235">
    <property type="term" value="F:metalloexopeptidase activity"/>
    <property type="evidence" value="ECO:0007669"/>
    <property type="project" value="InterPro"/>
</dbReference>
<keyword evidence="1" id="KW-0031">Aminopeptidase</keyword>
<organism evidence="8 9">
    <name type="scientific">Xanthomonas perforans</name>
    <dbReference type="NCBI Taxonomy" id="442694"/>
    <lineage>
        <taxon>Bacteria</taxon>
        <taxon>Pseudomonadati</taxon>
        <taxon>Pseudomonadota</taxon>
        <taxon>Gammaproteobacteria</taxon>
        <taxon>Lysobacterales</taxon>
        <taxon>Lysobacteraceae</taxon>
        <taxon>Xanthomonas</taxon>
    </lineage>
</organism>
<dbReference type="EMBL" id="JAAGYU010002101">
    <property type="protein sequence ID" value="NEL80966.1"/>
    <property type="molecule type" value="Genomic_DNA"/>
</dbReference>
<protein>
    <submittedName>
        <fullName evidence="8">M28 family peptidase</fullName>
    </submittedName>
</protein>
<dbReference type="GO" id="GO:0004177">
    <property type="term" value="F:aminopeptidase activity"/>
    <property type="evidence" value="ECO:0007669"/>
    <property type="project" value="UniProtKB-KW"/>
</dbReference>
<reference evidence="8 9" key="1">
    <citation type="submission" date="2019-11" db="EMBL/GenBank/DDBJ databases">
        <title>Genome-resolved metagenomics to study the prevalence of co-infection and intraspecific heterogeneity among plant pathogen metapopulations.</title>
        <authorList>
            <person name="Newberry E."/>
            <person name="Bhandari R."/>
            <person name="Kemble J."/>
            <person name="Sikora E."/>
            <person name="Potnis N."/>
        </authorList>
    </citation>
    <scope>NUCLEOTIDE SEQUENCE [LARGE SCALE GENOMIC DNA]</scope>
    <source>
        <strain evidence="8">Xp_Tom_Tuscaloosa_18b</strain>
    </source>
</reference>
<evidence type="ECO:0000256" key="3">
    <source>
        <dbReference type="ARBA" id="ARBA00022723"/>
    </source>
</evidence>
<keyword evidence="3" id="KW-0479">Metal-binding</keyword>
<evidence type="ECO:0000256" key="6">
    <source>
        <dbReference type="ARBA" id="ARBA00022833"/>
    </source>
</evidence>
<dbReference type="GO" id="GO:0046872">
    <property type="term" value="F:metal ion binding"/>
    <property type="evidence" value="ECO:0007669"/>
    <property type="project" value="UniProtKB-KW"/>
</dbReference>
<evidence type="ECO:0000313" key="9">
    <source>
        <dbReference type="Proteomes" id="UP000471082"/>
    </source>
</evidence>
<evidence type="ECO:0000259" key="7">
    <source>
        <dbReference type="Pfam" id="PF04389"/>
    </source>
</evidence>